<feature type="compositionally biased region" description="Basic residues" evidence="1">
    <location>
        <begin position="83"/>
        <end position="94"/>
    </location>
</feature>
<reference evidence="2" key="1">
    <citation type="journal article" date="2020" name="Nature">
        <title>Giant virus diversity and host interactions through global metagenomics.</title>
        <authorList>
            <person name="Schulz F."/>
            <person name="Roux S."/>
            <person name="Paez-Espino D."/>
            <person name="Jungbluth S."/>
            <person name="Walsh D.A."/>
            <person name="Denef V.J."/>
            <person name="McMahon K.D."/>
            <person name="Konstantinidis K.T."/>
            <person name="Eloe-Fadrosh E.A."/>
            <person name="Kyrpides N.C."/>
            <person name="Woyke T."/>
        </authorList>
    </citation>
    <scope>NUCLEOTIDE SEQUENCE</scope>
    <source>
        <strain evidence="2">GVMAG-M-3300010158-55</strain>
    </source>
</reference>
<evidence type="ECO:0000313" key="2">
    <source>
        <dbReference type="EMBL" id="QHS88557.1"/>
    </source>
</evidence>
<name>A0A6C0B8J1_9ZZZZ</name>
<dbReference type="AlphaFoldDB" id="A0A6C0B8J1"/>
<dbReference type="EMBL" id="MN739099">
    <property type="protein sequence ID" value="QHS88557.1"/>
    <property type="molecule type" value="Genomic_DNA"/>
</dbReference>
<protein>
    <submittedName>
        <fullName evidence="2">Uncharacterized protein</fullName>
    </submittedName>
</protein>
<organism evidence="2">
    <name type="scientific">viral metagenome</name>
    <dbReference type="NCBI Taxonomy" id="1070528"/>
    <lineage>
        <taxon>unclassified sequences</taxon>
        <taxon>metagenomes</taxon>
        <taxon>organismal metagenomes</taxon>
    </lineage>
</organism>
<sequence>MDRLSKEQLANEIKDLVDNLNASRIVRDATITEPGGLPTANARAEYAQQESVITPQLIQYMNLFLDPHRVVRNNVEGDSFNRGGRRKKSRRSKK</sequence>
<proteinExistence type="predicted"/>
<evidence type="ECO:0000256" key="1">
    <source>
        <dbReference type="SAM" id="MobiDB-lite"/>
    </source>
</evidence>
<accession>A0A6C0B8J1</accession>
<feature type="region of interest" description="Disordered" evidence="1">
    <location>
        <begin position="74"/>
        <end position="94"/>
    </location>
</feature>